<keyword evidence="1" id="KW-0732">Signal</keyword>
<gene>
    <name evidence="2" type="ORF">TPR58_00435</name>
</gene>
<dbReference type="Gene3D" id="2.40.70.10">
    <property type="entry name" value="Acid Proteases"/>
    <property type="match status" value="2"/>
</dbReference>
<dbReference type="InterPro" id="IPR034122">
    <property type="entry name" value="Retropepsin-like_bacterial"/>
</dbReference>
<sequence>MNGLSILALLALPIGAVASASSQDPATIEQAAAETVLVQLGQLDRRLSVPVGIGNSKPYNFVIDTGAERTVVSRQLASVLGLASSGRIQVTSMTERSLVDTVIVPELFIRSIGQRHTIRAPALEASNIGAPGLLGIDTLQNHRVVIDFERNEMAVMPSQPRRRAKPTDPDEIVVVARSKFGQLIVTDAYYGNMPIKVVLDTGSQVSVGNSALRKRVRARKGQVQITEITSVTGGRANVDYMMVPDIKLGNIRFGAMPVAFTDAAPFTYFGLADKPAMLLGMDSLREFRRVEIDFPNRQVRFLLPKGAERRARDGFGSTAALGPHDRRA</sequence>
<dbReference type="EMBL" id="JBDIZK010000001">
    <property type="protein sequence ID" value="MEN3745614.1"/>
    <property type="molecule type" value="Genomic_DNA"/>
</dbReference>
<dbReference type="SUPFAM" id="SSF50630">
    <property type="entry name" value="Acid proteases"/>
    <property type="match status" value="2"/>
</dbReference>
<evidence type="ECO:0000313" key="2">
    <source>
        <dbReference type="EMBL" id="MEN3745614.1"/>
    </source>
</evidence>
<evidence type="ECO:0000313" key="3">
    <source>
        <dbReference type="Proteomes" id="UP001427805"/>
    </source>
</evidence>
<name>A0ABV0B1X7_9SPHN</name>
<organism evidence="2 3">
    <name type="scientific">Sphingomonas rustica</name>
    <dbReference type="NCBI Taxonomy" id="3103142"/>
    <lineage>
        <taxon>Bacteria</taxon>
        <taxon>Pseudomonadati</taxon>
        <taxon>Pseudomonadota</taxon>
        <taxon>Alphaproteobacteria</taxon>
        <taxon>Sphingomonadales</taxon>
        <taxon>Sphingomonadaceae</taxon>
        <taxon>Sphingomonas</taxon>
    </lineage>
</organism>
<proteinExistence type="predicted"/>
<evidence type="ECO:0000256" key="1">
    <source>
        <dbReference type="SAM" id="SignalP"/>
    </source>
</evidence>
<dbReference type="PROSITE" id="PS00141">
    <property type="entry name" value="ASP_PROTEASE"/>
    <property type="match status" value="2"/>
</dbReference>
<dbReference type="GO" id="GO:0016787">
    <property type="term" value="F:hydrolase activity"/>
    <property type="evidence" value="ECO:0007669"/>
    <property type="project" value="UniProtKB-KW"/>
</dbReference>
<dbReference type="Pfam" id="PF13650">
    <property type="entry name" value="Asp_protease_2"/>
    <property type="match status" value="2"/>
</dbReference>
<feature type="signal peptide" evidence="1">
    <location>
        <begin position="1"/>
        <end position="22"/>
    </location>
</feature>
<protein>
    <submittedName>
        <fullName evidence="2">Retroviral-like aspartic protease family protein</fullName>
        <ecNumber evidence="2">3.4.23.-</ecNumber>
    </submittedName>
</protein>
<dbReference type="InterPro" id="IPR021109">
    <property type="entry name" value="Peptidase_aspartic_dom_sf"/>
</dbReference>
<comment type="caution">
    <text evidence="2">The sequence shown here is derived from an EMBL/GenBank/DDBJ whole genome shotgun (WGS) entry which is preliminary data.</text>
</comment>
<reference evidence="2 3" key="1">
    <citation type="submission" date="2024-05" db="EMBL/GenBank/DDBJ databases">
        <title>Sphingomonas sp. HF-S3 16S ribosomal RNA gene Genome sequencing and assembly.</title>
        <authorList>
            <person name="Lee H."/>
        </authorList>
    </citation>
    <scope>NUCLEOTIDE SEQUENCE [LARGE SCALE GENOMIC DNA]</scope>
    <source>
        <strain evidence="2 3">HF-S3</strain>
    </source>
</reference>
<feature type="chain" id="PRO_5047339421" evidence="1">
    <location>
        <begin position="23"/>
        <end position="328"/>
    </location>
</feature>
<dbReference type="EC" id="3.4.23.-" evidence="2"/>
<dbReference type="InterPro" id="IPR001969">
    <property type="entry name" value="Aspartic_peptidase_AS"/>
</dbReference>
<keyword evidence="2" id="KW-0378">Hydrolase</keyword>
<accession>A0ABV0B1X7</accession>
<dbReference type="Proteomes" id="UP001427805">
    <property type="component" value="Unassembled WGS sequence"/>
</dbReference>
<dbReference type="RefSeq" id="WP_346244626.1">
    <property type="nucleotide sequence ID" value="NZ_JBDIZK010000001.1"/>
</dbReference>
<keyword evidence="3" id="KW-1185">Reference proteome</keyword>
<dbReference type="CDD" id="cd05483">
    <property type="entry name" value="retropepsin_like_bacteria"/>
    <property type="match status" value="1"/>
</dbReference>